<reference evidence="1 2" key="1">
    <citation type="journal article" date="2018" name="Nat. Genet.">
        <title>The Rosa genome provides new insights in the design of modern roses.</title>
        <authorList>
            <person name="Bendahmane M."/>
        </authorList>
    </citation>
    <scope>NUCLEOTIDE SEQUENCE [LARGE SCALE GENOMIC DNA]</scope>
    <source>
        <strain evidence="2">cv. Old Blush</strain>
    </source>
</reference>
<comment type="caution">
    <text evidence="1">The sequence shown here is derived from an EMBL/GenBank/DDBJ whole genome shotgun (WGS) entry which is preliminary data.</text>
</comment>
<dbReference type="Pfam" id="PF12023">
    <property type="entry name" value="DUF3511"/>
    <property type="match status" value="1"/>
</dbReference>
<keyword evidence="2" id="KW-1185">Reference proteome</keyword>
<dbReference type="PANTHER" id="PTHR33193">
    <property type="entry name" value="DOMAIN PROTEIN, PUTATIVE (DUF3511)-RELATED"/>
    <property type="match status" value="1"/>
</dbReference>
<proteinExistence type="predicted"/>
<dbReference type="STRING" id="74649.A0A2P6R7F8"/>
<dbReference type="InterPro" id="IPR021899">
    <property type="entry name" value="DUF3511"/>
</dbReference>
<protein>
    <submittedName>
        <fullName evidence="1">Uncharacterized protein</fullName>
    </submittedName>
</protein>
<dbReference type="OMA" id="LRDECQF"/>
<evidence type="ECO:0000313" key="1">
    <source>
        <dbReference type="EMBL" id="PRQ42360.1"/>
    </source>
</evidence>
<gene>
    <name evidence="1" type="ORF">RchiOBHm_Chr3g0456821</name>
</gene>
<dbReference type="AlphaFoldDB" id="A0A2P6R7F8"/>
<accession>A0A2P6R7F8</accession>
<name>A0A2P6R7F8_ROSCH</name>
<dbReference type="Gramene" id="PRQ42360">
    <property type="protein sequence ID" value="PRQ42360"/>
    <property type="gene ID" value="RchiOBHm_Chr3g0456821"/>
</dbReference>
<dbReference type="PANTHER" id="PTHR33193:SF68">
    <property type="entry name" value="DUF3511 DOMAIN-CONTAINING PROTEIN"/>
    <property type="match status" value="1"/>
</dbReference>
<evidence type="ECO:0000313" key="2">
    <source>
        <dbReference type="Proteomes" id="UP000238479"/>
    </source>
</evidence>
<dbReference type="EMBL" id="PDCK01000041">
    <property type="protein sequence ID" value="PRQ42360.1"/>
    <property type="molecule type" value="Genomic_DNA"/>
</dbReference>
<dbReference type="Proteomes" id="UP000238479">
    <property type="component" value="Chromosome 3"/>
</dbReference>
<organism evidence="1 2">
    <name type="scientific">Rosa chinensis</name>
    <name type="common">China rose</name>
    <dbReference type="NCBI Taxonomy" id="74649"/>
    <lineage>
        <taxon>Eukaryota</taxon>
        <taxon>Viridiplantae</taxon>
        <taxon>Streptophyta</taxon>
        <taxon>Embryophyta</taxon>
        <taxon>Tracheophyta</taxon>
        <taxon>Spermatophyta</taxon>
        <taxon>Magnoliopsida</taxon>
        <taxon>eudicotyledons</taxon>
        <taxon>Gunneridae</taxon>
        <taxon>Pentapetalae</taxon>
        <taxon>rosids</taxon>
        <taxon>fabids</taxon>
        <taxon>Rosales</taxon>
        <taxon>Rosaceae</taxon>
        <taxon>Rosoideae</taxon>
        <taxon>Rosoideae incertae sedis</taxon>
        <taxon>Rosa</taxon>
    </lineage>
</organism>
<sequence length="141" mass="16963">MVEEIQYRSYAEAGRNLEMVNVRRLTENYSTIYVDRYNSSQYLSWAPPSVNPPPFLTERVRRRQQLRDECQFGKAEPNREVLEVPRSKNKPFKLWWNDAEIKRRGRVAKYKLYGAEGKMKMSLKKGYRWFKKKCLEIVSNF</sequence>